<evidence type="ECO:0000313" key="1">
    <source>
        <dbReference type="EMBL" id="CAD7578119.1"/>
    </source>
</evidence>
<reference evidence="1" key="1">
    <citation type="submission" date="2020-11" db="EMBL/GenBank/DDBJ databases">
        <authorList>
            <person name="Tran Van P."/>
        </authorList>
    </citation>
    <scope>NUCLEOTIDE SEQUENCE</scope>
</reference>
<proteinExistence type="predicted"/>
<gene>
    <name evidence="1" type="ORF">TCMB3V08_LOCUS10660</name>
</gene>
<sequence>MKCEDIEEDNKKAELLFPNSGLGHLSFPYIKEEIKALTVACLTACHLKTRGIGVGRFGFTMSGADRLAPDRMPY</sequence>
<organism evidence="1">
    <name type="scientific">Timema californicum</name>
    <name type="common">California timema</name>
    <name type="synonym">Walking stick</name>
    <dbReference type="NCBI Taxonomy" id="61474"/>
    <lineage>
        <taxon>Eukaryota</taxon>
        <taxon>Metazoa</taxon>
        <taxon>Ecdysozoa</taxon>
        <taxon>Arthropoda</taxon>
        <taxon>Hexapoda</taxon>
        <taxon>Insecta</taxon>
        <taxon>Pterygota</taxon>
        <taxon>Neoptera</taxon>
        <taxon>Polyneoptera</taxon>
        <taxon>Phasmatodea</taxon>
        <taxon>Timematodea</taxon>
        <taxon>Timematoidea</taxon>
        <taxon>Timematidae</taxon>
        <taxon>Timema</taxon>
    </lineage>
</organism>
<dbReference type="EMBL" id="OE186876">
    <property type="protein sequence ID" value="CAD7578119.1"/>
    <property type="molecule type" value="Genomic_DNA"/>
</dbReference>
<name>A0A7R9JF14_TIMCA</name>
<dbReference type="AlphaFoldDB" id="A0A7R9JF14"/>
<accession>A0A7R9JF14</accession>
<protein>
    <submittedName>
        <fullName evidence="1">(California timema) hypothetical protein</fullName>
    </submittedName>
</protein>